<evidence type="ECO:0000313" key="2">
    <source>
        <dbReference type="Proteomes" id="UP001190700"/>
    </source>
</evidence>
<proteinExistence type="predicted"/>
<dbReference type="EMBL" id="LGRX02004053">
    <property type="protein sequence ID" value="KAK3281057.1"/>
    <property type="molecule type" value="Genomic_DNA"/>
</dbReference>
<keyword evidence="2" id="KW-1185">Reference proteome</keyword>
<name>A0AAE0LDG6_9CHLO</name>
<accession>A0AAE0LDG6</accession>
<feature type="non-terminal residue" evidence="1">
    <location>
        <position position="1"/>
    </location>
</feature>
<reference evidence="1 2" key="1">
    <citation type="journal article" date="2015" name="Genome Biol. Evol.">
        <title>Comparative Genomics of a Bacterivorous Green Alga Reveals Evolutionary Causalities and Consequences of Phago-Mixotrophic Mode of Nutrition.</title>
        <authorList>
            <person name="Burns J.A."/>
            <person name="Paasch A."/>
            <person name="Narechania A."/>
            <person name="Kim E."/>
        </authorList>
    </citation>
    <scope>NUCLEOTIDE SEQUENCE [LARGE SCALE GENOMIC DNA]</scope>
    <source>
        <strain evidence="1 2">PLY_AMNH</strain>
    </source>
</reference>
<organism evidence="1 2">
    <name type="scientific">Cymbomonas tetramitiformis</name>
    <dbReference type="NCBI Taxonomy" id="36881"/>
    <lineage>
        <taxon>Eukaryota</taxon>
        <taxon>Viridiplantae</taxon>
        <taxon>Chlorophyta</taxon>
        <taxon>Pyramimonadophyceae</taxon>
        <taxon>Pyramimonadales</taxon>
        <taxon>Pyramimonadaceae</taxon>
        <taxon>Cymbomonas</taxon>
    </lineage>
</organism>
<dbReference type="Proteomes" id="UP001190700">
    <property type="component" value="Unassembled WGS sequence"/>
</dbReference>
<protein>
    <submittedName>
        <fullName evidence="1">Uncharacterized protein</fullName>
    </submittedName>
</protein>
<sequence length="169" mass="17085">AGMAGQELAGTAVAWTAGQELAGTAGAGTAGQELAGTAGIATAIAKPKAQVANSRSPATAVGCSNAGEGKLLDHVVDKVDTTTKSSDSPKIQAGSRIQDDIFGRGTVLSLCCTHSLASGKCNSCTHCAFALVKYDSGKHWQRKAPCLDARTITIGSMRHRALMLTASAA</sequence>
<gene>
    <name evidence="1" type="ORF">CYMTET_11128</name>
</gene>
<evidence type="ECO:0000313" key="1">
    <source>
        <dbReference type="EMBL" id="KAK3281057.1"/>
    </source>
</evidence>
<comment type="caution">
    <text evidence="1">The sequence shown here is derived from an EMBL/GenBank/DDBJ whole genome shotgun (WGS) entry which is preliminary data.</text>
</comment>
<dbReference type="AlphaFoldDB" id="A0AAE0LDG6"/>